<dbReference type="Gene3D" id="3.90.550.10">
    <property type="entry name" value="Spore Coat Polysaccharide Biosynthesis Protein SpsA, Chain A"/>
    <property type="match status" value="1"/>
</dbReference>
<dbReference type="Proteomes" id="UP000823882">
    <property type="component" value="Unassembled WGS sequence"/>
</dbReference>
<dbReference type="Pfam" id="PF00535">
    <property type="entry name" value="Glycos_transf_2"/>
    <property type="match status" value="1"/>
</dbReference>
<dbReference type="PANTHER" id="PTHR43630:SF2">
    <property type="entry name" value="GLYCOSYLTRANSFERASE"/>
    <property type="match status" value="1"/>
</dbReference>
<protein>
    <submittedName>
        <fullName evidence="2">Glycosyltransferase</fullName>
        <ecNumber evidence="2">2.4.-.-</ecNumber>
    </submittedName>
</protein>
<proteinExistence type="predicted"/>
<dbReference type="GO" id="GO:0016757">
    <property type="term" value="F:glycosyltransferase activity"/>
    <property type="evidence" value="ECO:0007669"/>
    <property type="project" value="UniProtKB-KW"/>
</dbReference>
<sequence length="355" mass="39815">MGTISLCMIVRDEEAVLARCLESARPIVDEIVVVDTGSVDATRTIAARYGRVLELPWADDFSAARNFAFDQGTCDYLMWLDADDVIPADQVPAFLALKEELDGGVDLVMLPYRTAFGPQGEPAFVYCRERLVRRGAGFRWQGAVHECIVPRGNIRYGEAAVEHRKEGPGDGDRNLRIYEALLERGEELDVRGQFYYARELLAHGAHDRAEAAFRAFLERPDGWVENRLQACRDLAACLEAQGRRQEAKEALVRSFAWDLPRGEACCDLAALEAGDGRWEQALYWYGAALRAPQRSRSGAFVHPPSYGYIPCLGMCLCCDHLGRRAEAQDWNERAALYWPASPAVAWNRRYFAGTE</sequence>
<dbReference type="PANTHER" id="PTHR43630">
    <property type="entry name" value="POLY-BETA-1,6-N-ACETYL-D-GLUCOSAMINE SYNTHASE"/>
    <property type="match status" value="1"/>
</dbReference>
<name>A0A9D2T1D0_9FIRM</name>
<organism evidence="2 3">
    <name type="scientific">Candidatus Intestinimonas pullistercoris</name>
    <dbReference type="NCBI Taxonomy" id="2838623"/>
    <lineage>
        <taxon>Bacteria</taxon>
        <taxon>Bacillati</taxon>
        <taxon>Bacillota</taxon>
        <taxon>Clostridia</taxon>
        <taxon>Eubacteriales</taxon>
        <taxon>Intestinimonas</taxon>
    </lineage>
</organism>
<dbReference type="InterPro" id="IPR029044">
    <property type="entry name" value="Nucleotide-diphossugar_trans"/>
</dbReference>
<dbReference type="InterPro" id="IPR001173">
    <property type="entry name" value="Glyco_trans_2-like"/>
</dbReference>
<reference evidence="2" key="2">
    <citation type="submission" date="2021-04" db="EMBL/GenBank/DDBJ databases">
        <authorList>
            <person name="Gilroy R."/>
        </authorList>
    </citation>
    <scope>NUCLEOTIDE SEQUENCE</scope>
    <source>
        <strain evidence="2">CHK186-1790</strain>
    </source>
</reference>
<accession>A0A9D2T1D0</accession>
<evidence type="ECO:0000313" key="2">
    <source>
        <dbReference type="EMBL" id="HJC42014.1"/>
    </source>
</evidence>
<evidence type="ECO:0000259" key="1">
    <source>
        <dbReference type="Pfam" id="PF00535"/>
    </source>
</evidence>
<keyword evidence="2" id="KW-0328">Glycosyltransferase</keyword>
<evidence type="ECO:0000313" key="3">
    <source>
        <dbReference type="Proteomes" id="UP000823882"/>
    </source>
</evidence>
<dbReference type="SUPFAM" id="SSF53448">
    <property type="entry name" value="Nucleotide-diphospho-sugar transferases"/>
    <property type="match status" value="1"/>
</dbReference>
<reference evidence="2" key="1">
    <citation type="journal article" date="2021" name="PeerJ">
        <title>Extensive microbial diversity within the chicken gut microbiome revealed by metagenomics and culture.</title>
        <authorList>
            <person name="Gilroy R."/>
            <person name="Ravi A."/>
            <person name="Getino M."/>
            <person name="Pursley I."/>
            <person name="Horton D.L."/>
            <person name="Alikhan N.F."/>
            <person name="Baker D."/>
            <person name="Gharbi K."/>
            <person name="Hall N."/>
            <person name="Watson M."/>
            <person name="Adriaenssens E.M."/>
            <person name="Foster-Nyarko E."/>
            <person name="Jarju S."/>
            <person name="Secka A."/>
            <person name="Antonio M."/>
            <person name="Oren A."/>
            <person name="Chaudhuri R.R."/>
            <person name="La Ragione R."/>
            <person name="Hildebrand F."/>
            <person name="Pallen M.J."/>
        </authorList>
    </citation>
    <scope>NUCLEOTIDE SEQUENCE</scope>
    <source>
        <strain evidence="2">CHK186-1790</strain>
    </source>
</reference>
<comment type="caution">
    <text evidence="2">The sequence shown here is derived from an EMBL/GenBank/DDBJ whole genome shotgun (WGS) entry which is preliminary data.</text>
</comment>
<dbReference type="Gene3D" id="1.25.40.10">
    <property type="entry name" value="Tetratricopeptide repeat domain"/>
    <property type="match status" value="1"/>
</dbReference>
<dbReference type="CDD" id="cd02511">
    <property type="entry name" value="Beta4Glucosyltransferase"/>
    <property type="match status" value="1"/>
</dbReference>
<dbReference type="SUPFAM" id="SSF48452">
    <property type="entry name" value="TPR-like"/>
    <property type="match status" value="1"/>
</dbReference>
<dbReference type="EMBL" id="DWWJ01000201">
    <property type="protein sequence ID" value="HJC42014.1"/>
    <property type="molecule type" value="Genomic_DNA"/>
</dbReference>
<feature type="domain" description="Glycosyltransferase 2-like" evidence="1">
    <location>
        <begin position="5"/>
        <end position="103"/>
    </location>
</feature>
<dbReference type="AlphaFoldDB" id="A0A9D2T1D0"/>
<gene>
    <name evidence="2" type="ORF">H9701_10770</name>
</gene>
<keyword evidence="2" id="KW-0808">Transferase</keyword>
<dbReference type="InterPro" id="IPR011990">
    <property type="entry name" value="TPR-like_helical_dom_sf"/>
</dbReference>
<dbReference type="EC" id="2.4.-.-" evidence="2"/>